<accession>A0ABN1EVG7</accession>
<proteinExistence type="predicted"/>
<feature type="chain" id="PRO_5046649805" evidence="2">
    <location>
        <begin position="19"/>
        <end position="251"/>
    </location>
</feature>
<keyword evidence="4" id="KW-1185">Reference proteome</keyword>
<dbReference type="Pfam" id="PF09608">
    <property type="entry name" value="Alph_Pro_TM"/>
    <property type="match status" value="1"/>
</dbReference>
<keyword evidence="2" id="KW-0732">Signal</keyword>
<evidence type="ECO:0000313" key="4">
    <source>
        <dbReference type="Proteomes" id="UP001501588"/>
    </source>
</evidence>
<evidence type="ECO:0000313" key="3">
    <source>
        <dbReference type="EMBL" id="GAA0575607.1"/>
    </source>
</evidence>
<organism evidence="3 4">
    <name type="scientific">Craurococcus roseus</name>
    <dbReference type="NCBI Taxonomy" id="77585"/>
    <lineage>
        <taxon>Bacteria</taxon>
        <taxon>Pseudomonadati</taxon>
        <taxon>Pseudomonadota</taxon>
        <taxon>Alphaproteobacteria</taxon>
        <taxon>Acetobacterales</taxon>
        <taxon>Acetobacteraceae</taxon>
        <taxon>Craurococcus</taxon>
    </lineage>
</organism>
<feature type="transmembrane region" description="Helical" evidence="1">
    <location>
        <begin position="227"/>
        <end position="248"/>
    </location>
</feature>
<comment type="caution">
    <text evidence="3">The sequence shown here is derived from an EMBL/GenBank/DDBJ whole genome shotgun (WGS) entry which is preliminary data.</text>
</comment>
<evidence type="ECO:0000256" key="1">
    <source>
        <dbReference type="SAM" id="Phobius"/>
    </source>
</evidence>
<dbReference type="EMBL" id="BAAAFZ010000011">
    <property type="protein sequence ID" value="GAA0575607.1"/>
    <property type="molecule type" value="Genomic_DNA"/>
</dbReference>
<name>A0ABN1EVG7_9PROT</name>
<reference evidence="3 4" key="1">
    <citation type="journal article" date="2019" name="Int. J. Syst. Evol. Microbiol.">
        <title>The Global Catalogue of Microorganisms (GCM) 10K type strain sequencing project: providing services to taxonomists for standard genome sequencing and annotation.</title>
        <authorList>
            <consortium name="The Broad Institute Genomics Platform"/>
            <consortium name="The Broad Institute Genome Sequencing Center for Infectious Disease"/>
            <person name="Wu L."/>
            <person name="Ma J."/>
        </authorList>
    </citation>
    <scope>NUCLEOTIDE SEQUENCE [LARGE SCALE GENOMIC DNA]</scope>
    <source>
        <strain evidence="3 4">JCM 9933</strain>
    </source>
</reference>
<dbReference type="Proteomes" id="UP001501588">
    <property type="component" value="Unassembled WGS sequence"/>
</dbReference>
<evidence type="ECO:0000256" key="2">
    <source>
        <dbReference type="SAM" id="SignalP"/>
    </source>
</evidence>
<feature type="signal peptide" evidence="2">
    <location>
        <begin position="1"/>
        <end position="18"/>
    </location>
</feature>
<sequence>MTKLLVLLLTLLGSPVVAGGAAAQEAPLVADLSDREIEVSTGFTGADLLVFGATEAAIGPGGDEILVVVRGPTRPVVVRRKVRVLGVLWVNGPSARFSGVPGFYAIAGTRPAWQILPEQERQNNGLGLDALPLSSTGARSPNFRAALLALEKESGLWLEDAATVEIGANRLFHVRVPLPATVPTGDYKVEVLLVRSRRIHARQELEFRVDRVGVADRIATVAQAQPLVYGVVCVLLAAFAGWFGSVLFRRG</sequence>
<keyword evidence="1" id="KW-0472">Membrane</keyword>
<dbReference type="RefSeq" id="WP_343894364.1">
    <property type="nucleotide sequence ID" value="NZ_BAAAFZ010000011.1"/>
</dbReference>
<gene>
    <name evidence="3" type="ORF">GCM10009416_12870</name>
</gene>
<protein>
    <submittedName>
        <fullName evidence="3">TIGR02186 family protein</fullName>
    </submittedName>
</protein>
<keyword evidence="1" id="KW-0812">Transmembrane</keyword>
<keyword evidence="1" id="KW-1133">Transmembrane helix</keyword>
<dbReference type="InterPro" id="IPR019088">
    <property type="entry name" value="CHP02186-rel_TM"/>
</dbReference>